<keyword evidence="2 7" id="KW-0812">Transmembrane</keyword>
<feature type="transmembrane region" description="Helical" evidence="7">
    <location>
        <begin position="167"/>
        <end position="184"/>
    </location>
</feature>
<organism evidence="9 10">
    <name type="scientific">Brevibacterium siliguriense</name>
    <dbReference type="NCBI Taxonomy" id="1136497"/>
    <lineage>
        <taxon>Bacteria</taxon>
        <taxon>Bacillati</taxon>
        <taxon>Actinomycetota</taxon>
        <taxon>Actinomycetes</taxon>
        <taxon>Micrococcales</taxon>
        <taxon>Brevibacteriaceae</taxon>
        <taxon>Brevibacterium</taxon>
    </lineage>
</organism>
<feature type="domain" description="Peptidase S26" evidence="8">
    <location>
        <begin position="43"/>
        <end position="119"/>
    </location>
</feature>
<dbReference type="Proteomes" id="UP000199597">
    <property type="component" value="Chromosome I"/>
</dbReference>
<accession>A0A1H1QSH9</accession>
<evidence type="ECO:0000256" key="4">
    <source>
        <dbReference type="ARBA" id="ARBA00023136"/>
    </source>
</evidence>
<dbReference type="NCBIfam" id="TIGR02228">
    <property type="entry name" value="sigpep_I_arch"/>
    <property type="match status" value="1"/>
</dbReference>
<dbReference type="RefSeq" id="WP_197678203.1">
    <property type="nucleotide sequence ID" value="NZ_LT629766.1"/>
</dbReference>
<dbReference type="InterPro" id="IPR036286">
    <property type="entry name" value="LexA/Signal_pep-like_sf"/>
</dbReference>
<sequence>MSTLDAAPRTRREATAEAPKAARSRLRRRMHILGDLLLWVTASAGVLFAVLAVLTMLMGFRVMLFATGSMSPTIPAGSAALVALVDAPDVRVGDVVTVDRGEGSLPVTHRVVAVEPGAVSEERLLTLRGDANAENDPTPYAVSQVGRVVTSVPGVASTIAALGRPTVLAPLGVAAAGFVVWGLWPRKRERGEGR</sequence>
<dbReference type="GO" id="GO:0006465">
    <property type="term" value="P:signal peptide processing"/>
    <property type="evidence" value="ECO:0007669"/>
    <property type="project" value="UniProtKB-UniRule"/>
</dbReference>
<evidence type="ECO:0000256" key="3">
    <source>
        <dbReference type="ARBA" id="ARBA00022989"/>
    </source>
</evidence>
<keyword evidence="3 7" id="KW-1133">Transmembrane helix</keyword>
<dbReference type="SUPFAM" id="SSF51306">
    <property type="entry name" value="LexA/Signal peptidase"/>
    <property type="match status" value="1"/>
</dbReference>
<dbReference type="InterPro" id="IPR001733">
    <property type="entry name" value="Peptidase_S26B"/>
</dbReference>
<name>A0A1H1QSH9_9MICO</name>
<keyword evidence="10" id="KW-1185">Reference proteome</keyword>
<evidence type="ECO:0000256" key="5">
    <source>
        <dbReference type="NCBIfam" id="TIGR02228"/>
    </source>
</evidence>
<dbReference type="GO" id="GO:0004252">
    <property type="term" value="F:serine-type endopeptidase activity"/>
    <property type="evidence" value="ECO:0007669"/>
    <property type="project" value="UniProtKB-UniRule"/>
</dbReference>
<dbReference type="Pfam" id="PF10502">
    <property type="entry name" value="Peptidase_S26"/>
    <property type="match status" value="1"/>
</dbReference>
<proteinExistence type="predicted"/>
<evidence type="ECO:0000256" key="1">
    <source>
        <dbReference type="ARBA" id="ARBA00004370"/>
    </source>
</evidence>
<dbReference type="EC" id="3.4.21.89" evidence="5"/>
<dbReference type="STRING" id="1136497.SAMN04489752_1330"/>
<gene>
    <name evidence="9" type="ORF">SAMN04489752_1330</name>
</gene>
<feature type="transmembrane region" description="Helical" evidence="7">
    <location>
        <begin position="36"/>
        <end position="60"/>
    </location>
</feature>
<reference evidence="10" key="1">
    <citation type="submission" date="2016-10" db="EMBL/GenBank/DDBJ databases">
        <authorList>
            <person name="Varghese N."/>
            <person name="Submissions S."/>
        </authorList>
    </citation>
    <scope>NUCLEOTIDE SEQUENCE [LARGE SCALE GENOMIC DNA]</scope>
    <source>
        <strain evidence="10">DSM 23676</strain>
    </source>
</reference>
<keyword evidence="4 7" id="KW-0472">Membrane</keyword>
<evidence type="ECO:0000256" key="7">
    <source>
        <dbReference type="SAM" id="Phobius"/>
    </source>
</evidence>
<dbReference type="AlphaFoldDB" id="A0A1H1QSH9"/>
<evidence type="ECO:0000313" key="10">
    <source>
        <dbReference type="Proteomes" id="UP000199597"/>
    </source>
</evidence>
<dbReference type="CDD" id="cd06530">
    <property type="entry name" value="S26_SPase_I"/>
    <property type="match status" value="1"/>
</dbReference>
<dbReference type="GO" id="GO:0016020">
    <property type="term" value="C:membrane"/>
    <property type="evidence" value="ECO:0007669"/>
    <property type="project" value="UniProtKB-SubCell"/>
</dbReference>
<feature type="region of interest" description="Disordered" evidence="6">
    <location>
        <begin position="1"/>
        <end position="20"/>
    </location>
</feature>
<dbReference type="EMBL" id="LT629766">
    <property type="protein sequence ID" value="SDS26384.1"/>
    <property type="molecule type" value="Genomic_DNA"/>
</dbReference>
<evidence type="ECO:0000256" key="6">
    <source>
        <dbReference type="SAM" id="MobiDB-lite"/>
    </source>
</evidence>
<dbReference type="InterPro" id="IPR019533">
    <property type="entry name" value="Peptidase_S26"/>
</dbReference>
<evidence type="ECO:0000256" key="2">
    <source>
        <dbReference type="ARBA" id="ARBA00022692"/>
    </source>
</evidence>
<evidence type="ECO:0000313" key="9">
    <source>
        <dbReference type="EMBL" id="SDS26384.1"/>
    </source>
</evidence>
<dbReference type="GO" id="GO:0009003">
    <property type="term" value="F:signal peptidase activity"/>
    <property type="evidence" value="ECO:0007669"/>
    <property type="project" value="UniProtKB-EC"/>
</dbReference>
<protein>
    <recommendedName>
        <fullName evidence="5">Signal peptidase I</fullName>
        <ecNumber evidence="5">3.4.21.89</ecNumber>
    </recommendedName>
</protein>
<evidence type="ECO:0000259" key="8">
    <source>
        <dbReference type="Pfam" id="PF10502"/>
    </source>
</evidence>
<comment type="subcellular location">
    <subcellularLocation>
        <location evidence="1">Membrane</location>
    </subcellularLocation>
</comment>